<dbReference type="Proteomes" id="UP000615755">
    <property type="component" value="Unassembled WGS sequence"/>
</dbReference>
<evidence type="ECO:0000256" key="1">
    <source>
        <dbReference type="SAM" id="MobiDB-lite"/>
    </source>
</evidence>
<feature type="compositionally biased region" description="Basic and acidic residues" evidence="1">
    <location>
        <begin position="749"/>
        <end position="758"/>
    </location>
</feature>
<evidence type="ECO:0000313" key="2">
    <source>
        <dbReference type="EMBL" id="MBE0368180.1"/>
    </source>
</evidence>
<reference evidence="2 3" key="1">
    <citation type="submission" date="2015-03" db="EMBL/GenBank/DDBJ databases">
        <title>Genome sequence of Pseudoalteromonas aurantia.</title>
        <authorList>
            <person name="Xie B.-B."/>
            <person name="Rong J.-C."/>
            <person name="Qin Q.-L."/>
            <person name="Zhang Y.-Z."/>
        </authorList>
    </citation>
    <scope>NUCLEOTIDE SEQUENCE [LARGE SCALE GENOMIC DNA]</scope>
    <source>
        <strain evidence="2 3">208</strain>
    </source>
</reference>
<feature type="compositionally biased region" description="Basic residues" evidence="1">
    <location>
        <begin position="759"/>
        <end position="779"/>
    </location>
</feature>
<comment type="caution">
    <text evidence="2">The sequence shown here is derived from an EMBL/GenBank/DDBJ whole genome shotgun (WGS) entry which is preliminary data.</text>
</comment>
<sequence>MNLLTQGTSDIHGINSASPIYSTDHDVAYFHQQGVSLAYVSINNIVEKDGKYDGLTLDPWYIPIDHYSYILCTPDCLTVDNDVFSIQVVINDPTRGQTTTKYTGKFSTDLFADAQSLYLFIRDHLFNILSASQIACADGQQQNSAYLVPIYTGNSAQLLYLEYSTNGDNETLNSCEVFTAADIGLVLKDPNANIDTADGTLTISTANKTQFKVKYSDSFLATKAAAQMALCDCMMAALGGSTLLSESSNSIAFGMVMQTLTELEFASSLLFVNYSISKINGYAIIGKATSVPASQLRAIKKNDVTVSVNEQSFSIGKSDTTKQPYSPDLYPSVDNVSDIVIALVSQALRYAPSETIVIDNRSKLSLTLTAHTYTSESGIPSVTINSQSKRVVPYNLFEAGTITVIDSDVSKTNAAVPVKYLYPVVGGLYRNAETITIDDNLIKTVVAAAKQVNYTWPIHKNSTFYKGYLKLAAKSEALLTAFNTMKENNPKKPKYQLDLVLASKNALTNDFLVNTSKLSYNWQAFEIAQQNFLLPTHLASDYVYKILDSAKFSANKSLKENIEDAYICDLKVDKAAGNDKYDLDGFKGKVSYSVNQSNEYAFDMTQTALVFTDSSLKLLKANVSDAIYNKLQGLVGNVYFEKSEFFDAITNTLGSTLIPTETADKTKLFNQLWAAAFHNYWPYPTGFDLSTDADFVKFSINSYLEIPYKDPQGGLLGGTLNLPAFYGKIVEADTDQPINVIGLISLNPEKKPHPLPRREPKKRKRTYRSPKPRNPRRGRPYGGGNPPPTLTTQPWELTIAGVVASALGLGTFAEYWASVAEQRQPAISQGPGFLTKGDTDIDDLNELNNAQIDSANYQRTALVARALASTVLGDQLLQFRSIIAKVEQLPGQLEAAGVRLTPEILQSVRSFSETAANINSNFLMNATVFSPLTGLVIDAIPEFNQLTANLTSTLASIASFAAAEELTNISTELATTSEELEEIVVQFAELA</sequence>
<evidence type="ECO:0000313" key="3">
    <source>
        <dbReference type="Proteomes" id="UP000615755"/>
    </source>
</evidence>
<dbReference type="RefSeq" id="WP_192507492.1">
    <property type="nucleotide sequence ID" value="NZ_AQGV01000012.1"/>
</dbReference>
<name>A0ABR9ED58_9GAMM</name>
<accession>A0ABR9ED58</accession>
<dbReference type="EMBL" id="AQGV01000012">
    <property type="protein sequence ID" value="MBE0368180.1"/>
    <property type="molecule type" value="Genomic_DNA"/>
</dbReference>
<keyword evidence="3" id="KW-1185">Reference proteome</keyword>
<protein>
    <submittedName>
        <fullName evidence="2">Uncharacterized protein</fullName>
    </submittedName>
</protein>
<feature type="region of interest" description="Disordered" evidence="1">
    <location>
        <begin position="749"/>
        <end position="793"/>
    </location>
</feature>
<gene>
    <name evidence="2" type="ORF">PAUR_a1728</name>
</gene>
<organism evidence="2 3">
    <name type="scientific">Pseudoalteromonas aurantia 208</name>
    <dbReference type="NCBI Taxonomy" id="1314867"/>
    <lineage>
        <taxon>Bacteria</taxon>
        <taxon>Pseudomonadati</taxon>
        <taxon>Pseudomonadota</taxon>
        <taxon>Gammaproteobacteria</taxon>
        <taxon>Alteromonadales</taxon>
        <taxon>Pseudoalteromonadaceae</taxon>
        <taxon>Pseudoalteromonas</taxon>
    </lineage>
</organism>
<proteinExistence type="predicted"/>